<evidence type="ECO:0000313" key="2">
    <source>
        <dbReference type="Proteomes" id="UP001431783"/>
    </source>
</evidence>
<dbReference type="AlphaFoldDB" id="A0AAW1UUJ7"/>
<name>A0AAW1UUJ7_9CUCU</name>
<reference evidence="1 2" key="1">
    <citation type="submission" date="2023-03" db="EMBL/GenBank/DDBJ databases">
        <title>Genome insight into feeding habits of ladybird beetles.</title>
        <authorList>
            <person name="Li H.-S."/>
            <person name="Huang Y.-H."/>
            <person name="Pang H."/>
        </authorList>
    </citation>
    <scope>NUCLEOTIDE SEQUENCE [LARGE SCALE GENOMIC DNA]</scope>
    <source>
        <strain evidence="1">SYSU_2023b</strain>
        <tissue evidence="1">Whole body</tissue>
    </source>
</reference>
<evidence type="ECO:0000313" key="1">
    <source>
        <dbReference type="EMBL" id="KAK9886819.1"/>
    </source>
</evidence>
<gene>
    <name evidence="1" type="ORF">WA026_018471</name>
</gene>
<organism evidence="1 2">
    <name type="scientific">Henosepilachna vigintioctopunctata</name>
    <dbReference type="NCBI Taxonomy" id="420089"/>
    <lineage>
        <taxon>Eukaryota</taxon>
        <taxon>Metazoa</taxon>
        <taxon>Ecdysozoa</taxon>
        <taxon>Arthropoda</taxon>
        <taxon>Hexapoda</taxon>
        <taxon>Insecta</taxon>
        <taxon>Pterygota</taxon>
        <taxon>Neoptera</taxon>
        <taxon>Endopterygota</taxon>
        <taxon>Coleoptera</taxon>
        <taxon>Polyphaga</taxon>
        <taxon>Cucujiformia</taxon>
        <taxon>Coccinelloidea</taxon>
        <taxon>Coccinellidae</taxon>
        <taxon>Epilachninae</taxon>
        <taxon>Epilachnini</taxon>
        <taxon>Henosepilachna</taxon>
    </lineage>
</organism>
<sequence length="132" mass="14653">MSSVRKNSRYGNVLRAIAFHVRSRQYDAEFELTVVEFHAPTEHKLLVVGDGLPFVDSGSASAASSFAPPPSAYTKIVRLVDFVDYNDVVGNKGEDVEVVGTDSNALPSVNYKTLKYFYFNSILSYNFKLGIF</sequence>
<protein>
    <submittedName>
        <fullName evidence="1">Uncharacterized protein</fullName>
    </submittedName>
</protein>
<dbReference type="Proteomes" id="UP001431783">
    <property type="component" value="Unassembled WGS sequence"/>
</dbReference>
<accession>A0AAW1UUJ7</accession>
<dbReference type="EMBL" id="JARQZJ010000102">
    <property type="protein sequence ID" value="KAK9886819.1"/>
    <property type="molecule type" value="Genomic_DNA"/>
</dbReference>
<keyword evidence="2" id="KW-1185">Reference proteome</keyword>
<proteinExistence type="predicted"/>
<comment type="caution">
    <text evidence="1">The sequence shown here is derived from an EMBL/GenBank/DDBJ whole genome shotgun (WGS) entry which is preliminary data.</text>
</comment>